<dbReference type="Gene3D" id="3.40.50.720">
    <property type="entry name" value="NAD(P)-binding Rossmann-like Domain"/>
    <property type="match status" value="1"/>
</dbReference>
<dbReference type="PROSITE" id="PS00061">
    <property type="entry name" value="ADH_SHORT"/>
    <property type="match status" value="1"/>
</dbReference>
<protein>
    <submittedName>
        <fullName evidence="5">SDR family NAD(P)-dependent oxidoreductase</fullName>
    </submittedName>
</protein>
<evidence type="ECO:0000313" key="5">
    <source>
        <dbReference type="EMBL" id="MVU78162.1"/>
    </source>
</evidence>
<dbReference type="PANTHER" id="PTHR43391:SF14">
    <property type="entry name" value="DEHYDROGENASE_REDUCTASE SDR FAMILY PROTEIN 7-LIKE"/>
    <property type="match status" value="1"/>
</dbReference>
<evidence type="ECO:0000256" key="3">
    <source>
        <dbReference type="ARBA" id="ARBA00023002"/>
    </source>
</evidence>
<organism evidence="5 6">
    <name type="scientific">Nocardia terrae</name>
    <dbReference type="NCBI Taxonomy" id="2675851"/>
    <lineage>
        <taxon>Bacteria</taxon>
        <taxon>Bacillati</taxon>
        <taxon>Actinomycetota</taxon>
        <taxon>Actinomycetes</taxon>
        <taxon>Mycobacteriales</taxon>
        <taxon>Nocardiaceae</taxon>
        <taxon>Nocardia</taxon>
    </lineage>
</organism>
<evidence type="ECO:0000313" key="6">
    <source>
        <dbReference type="Proteomes" id="UP000466794"/>
    </source>
</evidence>
<evidence type="ECO:0000256" key="1">
    <source>
        <dbReference type="ARBA" id="ARBA00006484"/>
    </source>
</evidence>
<name>A0A7K1UV49_9NOCA</name>
<reference evidence="5 6" key="1">
    <citation type="submission" date="2019-12" db="EMBL/GenBank/DDBJ databases">
        <title>Nocardia sp. nov. ET3-3 isolated from soil.</title>
        <authorList>
            <person name="Kanchanasin P."/>
            <person name="Tanasupawat S."/>
            <person name="Yuki M."/>
            <person name="Kudo T."/>
        </authorList>
    </citation>
    <scope>NUCLEOTIDE SEQUENCE [LARGE SCALE GENOMIC DNA]</scope>
    <source>
        <strain evidence="5 6">ET3-3</strain>
    </source>
</reference>
<dbReference type="Proteomes" id="UP000466794">
    <property type="component" value="Unassembled WGS sequence"/>
</dbReference>
<comment type="caution">
    <text evidence="5">The sequence shown here is derived from an EMBL/GenBank/DDBJ whole genome shotgun (WGS) entry which is preliminary data.</text>
</comment>
<sequence>MTKIADSAILVTGGGRGIGRALVSEALKRGARRVYVGTRKPLTHPDDRVTPLTLDVTDSSLIQQAVEQVESLDILINNAGVTAFDDLGDQAVLEQQLAVNLFGPRAVIQAFLPLLPRGAAIVNIHSLASIAPTPFSPSYSISKAAALSMTQAQRMYLADAGVAVHAVLPGPVDTEMNADLTIPLPMASAESVAAAIFDGVEAGDDDIFPDPVSEQLAEGWRTGVTKALEKQFAELPKSV</sequence>
<dbReference type="InterPro" id="IPR002347">
    <property type="entry name" value="SDR_fam"/>
</dbReference>
<gene>
    <name evidence="5" type="ORF">GPX89_13015</name>
</gene>
<dbReference type="Pfam" id="PF00106">
    <property type="entry name" value="adh_short"/>
    <property type="match status" value="1"/>
</dbReference>
<dbReference type="EMBL" id="WRPP01000002">
    <property type="protein sequence ID" value="MVU78162.1"/>
    <property type="molecule type" value="Genomic_DNA"/>
</dbReference>
<accession>A0A7K1UV49</accession>
<dbReference type="InterPro" id="IPR036291">
    <property type="entry name" value="NAD(P)-bd_dom_sf"/>
</dbReference>
<dbReference type="PRINTS" id="PR00080">
    <property type="entry name" value="SDRFAMILY"/>
</dbReference>
<keyword evidence="3" id="KW-0560">Oxidoreductase</keyword>
<dbReference type="PRINTS" id="PR00081">
    <property type="entry name" value="GDHRDH"/>
</dbReference>
<evidence type="ECO:0000256" key="2">
    <source>
        <dbReference type="ARBA" id="ARBA00022857"/>
    </source>
</evidence>
<comment type="similarity">
    <text evidence="1 4">Belongs to the short-chain dehydrogenases/reductases (SDR) family.</text>
</comment>
<dbReference type="InterPro" id="IPR020904">
    <property type="entry name" value="Sc_DH/Rdtase_CS"/>
</dbReference>
<keyword evidence="2" id="KW-0521">NADP</keyword>
<keyword evidence="6" id="KW-1185">Reference proteome</keyword>
<dbReference type="AlphaFoldDB" id="A0A7K1UV49"/>
<dbReference type="GO" id="GO:0016491">
    <property type="term" value="F:oxidoreductase activity"/>
    <property type="evidence" value="ECO:0007669"/>
    <property type="project" value="UniProtKB-KW"/>
</dbReference>
<evidence type="ECO:0000256" key="4">
    <source>
        <dbReference type="RuleBase" id="RU000363"/>
    </source>
</evidence>
<proteinExistence type="inferred from homology"/>
<dbReference type="SUPFAM" id="SSF51735">
    <property type="entry name" value="NAD(P)-binding Rossmann-fold domains"/>
    <property type="match status" value="1"/>
</dbReference>
<dbReference type="RefSeq" id="WP_157387711.1">
    <property type="nucleotide sequence ID" value="NZ_WRPP01000002.1"/>
</dbReference>
<dbReference type="PANTHER" id="PTHR43391">
    <property type="entry name" value="RETINOL DEHYDROGENASE-RELATED"/>
    <property type="match status" value="1"/>
</dbReference>